<evidence type="ECO:0000313" key="1">
    <source>
        <dbReference type="EMBL" id="CAI2168511.1"/>
    </source>
</evidence>
<dbReference type="InterPro" id="IPR027417">
    <property type="entry name" value="P-loop_NTPase"/>
</dbReference>
<organism evidence="1 2">
    <name type="scientific">Funneliformis geosporum</name>
    <dbReference type="NCBI Taxonomy" id="1117311"/>
    <lineage>
        <taxon>Eukaryota</taxon>
        <taxon>Fungi</taxon>
        <taxon>Fungi incertae sedis</taxon>
        <taxon>Mucoromycota</taxon>
        <taxon>Glomeromycotina</taxon>
        <taxon>Glomeromycetes</taxon>
        <taxon>Glomerales</taxon>
        <taxon>Glomeraceae</taxon>
        <taxon>Funneliformis</taxon>
    </lineage>
</organism>
<dbReference type="SUPFAM" id="SSF52540">
    <property type="entry name" value="P-loop containing nucleoside triphosphate hydrolases"/>
    <property type="match status" value="1"/>
</dbReference>
<dbReference type="EMBL" id="CAMKVN010000494">
    <property type="protein sequence ID" value="CAI2168511.1"/>
    <property type="molecule type" value="Genomic_DNA"/>
</dbReference>
<proteinExistence type="predicted"/>
<dbReference type="AlphaFoldDB" id="A0A9W4WKE2"/>
<dbReference type="Proteomes" id="UP001153678">
    <property type="component" value="Unassembled WGS sequence"/>
</dbReference>
<dbReference type="OrthoDB" id="511599at2759"/>
<name>A0A9W4WKE2_9GLOM</name>
<accession>A0A9W4WKE2</accession>
<protein>
    <submittedName>
        <fullName evidence="1">4464_t:CDS:1</fullName>
    </submittedName>
</protein>
<gene>
    <name evidence="1" type="ORF">FWILDA_LOCUS3618</name>
</gene>
<reference evidence="1" key="1">
    <citation type="submission" date="2022-08" db="EMBL/GenBank/DDBJ databases">
        <authorList>
            <person name="Kallberg Y."/>
            <person name="Tangrot J."/>
            <person name="Rosling A."/>
        </authorList>
    </citation>
    <scope>NUCLEOTIDE SEQUENCE</scope>
    <source>
        <strain evidence="1">Wild A</strain>
    </source>
</reference>
<sequence>MEWILYLFVFSAWRFVKWIGNGVFLALLDFSVASWYNRWNDRMILHAFEHDSCLEPDITQEEMIYCEDVIKKLRRIIKPAPNHNSYHIIVRNHRTGKTTVVRQSAREVEIGVIYVDAPSKLDEFLDNLEMAISFNEYLPLSISVKQRTRGENKSGFLVSNLPSKEELENTRHNSNVNPQQHYCVIVFVSSERSVSRMMMHLTNEDALTFLCKLDIEKKYANQLIELVGGRICDLKTYGDEIKTGKTFEEIREAVFSTVESNFLKAKMVAGGNNQVIDNVVIQELLKMKKSILKNSSSLSIT</sequence>
<comment type="caution">
    <text evidence="1">The sequence shown here is derived from an EMBL/GenBank/DDBJ whole genome shotgun (WGS) entry which is preliminary data.</text>
</comment>
<evidence type="ECO:0000313" key="2">
    <source>
        <dbReference type="Proteomes" id="UP001153678"/>
    </source>
</evidence>
<keyword evidence="2" id="KW-1185">Reference proteome</keyword>